<accession>A0A1C6RVT0</accession>
<evidence type="ECO:0000313" key="1">
    <source>
        <dbReference type="EMBL" id="SCL21313.1"/>
    </source>
</evidence>
<evidence type="ECO:0000313" key="2">
    <source>
        <dbReference type="Proteomes" id="UP000198959"/>
    </source>
</evidence>
<proteinExistence type="predicted"/>
<name>A0A1C6RVT0_9ACTN</name>
<evidence type="ECO:0008006" key="3">
    <source>
        <dbReference type="Google" id="ProtNLM"/>
    </source>
</evidence>
<reference evidence="2" key="1">
    <citation type="submission" date="2016-06" db="EMBL/GenBank/DDBJ databases">
        <authorList>
            <person name="Varghese N."/>
            <person name="Submissions Spin"/>
        </authorList>
    </citation>
    <scope>NUCLEOTIDE SEQUENCE [LARGE SCALE GENOMIC DNA]</scope>
    <source>
        <strain evidence="2">DSM 43817</strain>
    </source>
</reference>
<gene>
    <name evidence="1" type="ORF">GA0074692_1144</name>
</gene>
<dbReference type="OrthoDB" id="4827277at2"/>
<protein>
    <recommendedName>
        <fullName evidence="3">Levansucrase</fullName>
    </recommendedName>
</protein>
<dbReference type="EMBL" id="FMHW01000002">
    <property type="protein sequence ID" value="SCL21313.1"/>
    <property type="molecule type" value="Genomic_DNA"/>
</dbReference>
<organism evidence="1 2">
    <name type="scientific">Micromonospora pallida</name>
    <dbReference type="NCBI Taxonomy" id="145854"/>
    <lineage>
        <taxon>Bacteria</taxon>
        <taxon>Bacillati</taxon>
        <taxon>Actinomycetota</taxon>
        <taxon>Actinomycetes</taxon>
        <taxon>Micromonosporales</taxon>
        <taxon>Micromonosporaceae</taxon>
        <taxon>Micromonospora</taxon>
    </lineage>
</organism>
<dbReference type="AlphaFoldDB" id="A0A1C6RVT0"/>
<dbReference type="Proteomes" id="UP000198959">
    <property type="component" value="Unassembled WGS sequence"/>
</dbReference>
<dbReference type="STRING" id="145854.GA0074692_1144"/>
<dbReference type="RefSeq" id="WP_091640078.1">
    <property type="nucleotide sequence ID" value="NZ_FMHW01000002.1"/>
</dbReference>
<keyword evidence="2" id="KW-1185">Reference proteome</keyword>
<sequence length="167" mass="18007">MISVDAYLDVVRQRLVADGCAVTEESVGSTSAVVGYRAQTRALTRMHIFTVAAPADRVDEAVLREFVDAVVNLGLARKGQWRGMQSGVIVLPVLVTTTAEAGATALTQKAYRLNLAGFAALAQPAVVDVTAGRVWTFRGTRLWGYAYNSLIKKKYATYLPEPSTALN</sequence>